<dbReference type="RefSeq" id="WP_248825932.1">
    <property type="nucleotide sequence ID" value="NZ_JALKFT010000020.1"/>
</dbReference>
<evidence type="ECO:0000256" key="2">
    <source>
        <dbReference type="ARBA" id="ARBA00023125"/>
    </source>
</evidence>
<dbReference type="InterPro" id="IPR002577">
    <property type="entry name" value="HTH_HxlR"/>
</dbReference>
<accession>A0ABT0K2M3</accession>
<dbReference type="EMBL" id="JALKFT010000020">
    <property type="protein sequence ID" value="MCK9877737.1"/>
    <property type="molecule type" value="Genomic_DNA"/>
</dbReference>
<keyword evidence="2" id="KW-0238">DNA-binding</keyword>
<dbReference type="Proteomes" id="UP001201873">
    <property type="component" value="Unassembled WGS sequence"/>
</dbReference>
<dbReference type="Pfam" id="PF01638">
    <property type="entry name" value="HxlR"/>
    <property type="match status" value="1"/>
</dbReference>
<evidence type="ECO:0000256" key="1">
    <source>
        <dbReference type="ARBA" id="ARBA00023015"/>
    </source>
</evidence>
<dbReference type="InterPro" id="IPR036388">
    <property type="entry name" value="WH-like_DNA-bd_sf"/>
</dbReference>
<keyword evidence="6" id="KW-1185">Reference proteome</keyword>
<evidence type="ECO:0000313" key="5">
    <source>
        <dbReference type="EMBL" id="MCK9877737.1"/>
    </source>
</evidence>
<keyword evidence="1" id="KW-0805">Transcription regulation</keyword>
<evidence type="ECO:0000259" key="4">
    <source>
        <dbReference type="PROSITE" id="PS51118"/>
    </source>
</evidence>
<organism evidence="5 6">
    <name type="scientific">Frankia umida</name>
    <dbReference type="NCBI Taxonomy" id="573489"/>
    <lineage>
        <taxon>Bacteria</taxon>
        <taxon>Bacillati</taxon>
        <taxon>Actinomycetota</taxon>
        <taxon>Actinomycetes</taxon>
        <taxon>Frankiales</taxon>
        <taxon>Frankiaceae</taxon>
        <taxon>Frankia</taxon>
    </lineage>
</organism>
<dbReference type="SUPFAM" id="SSF46785">
    <property type="entry name" value="Winged helix' DNA-binding domain"/>
    <property type="match status" value="1"/>
</dbReference>
<gene>
    <name evidence="5" type="ORF">MXD59_18475</name>
</gene>
<evidence type="ECO:0000313" key="6">
    <source>
        <dbReference type="Proteomes" id="UP001201873"/>
    </source>
</evidence>
<dbReference type="PANTHER" id="PTHR33204:SF29">
    <property type="entry name" value="TRANSCRIPTIONAL REGULATOR"/>
    <property type="match status" value="1"/>
</dbReference>
<evidence type="ECO:0000256" key="3">
    <source>
        <dbReference type="ARBA" id="ARBA00023163"/>
    </source>
</evidence>
<dbReference type="Gene3D" id="1.10.10.10">
    <property type="entry name" value="Winged helix-like DNA-binding domain superfamily/Winged helix DNA-binding domain"/>
    <property type="match status" value="1"/>
</dbReference>
<comment type="caution">
    <text evidence="5">The sequence shown here is derived from an EMBL/GenBank/DDBJ whole genome shotgun (WGS) entry which is preliminary data.</text>
</comment>
<dbReference type="PROSITE" id="PS51118">
    <property type="entry name" value="HTH_HXLR"/>
    <property type="match status" value="1"/>
</dbReference>
<dbReference type="InterPro" id="IPR036390">
    <property type="entry name" value="WH_DNA-bd_sf"/>
</dbReference>
<name>A0ABT0K2M3_9ACTN</name>
<feature type="domain" description="HTH hxlR-type" evidence="4">
    <location>
        <begin position="8"/>
        <end position="107"/>
    </location>
</feature>
<protein>
    <submittedName>
        <fullName evidence="5">Helix-turn-helix transcriptional regulator</fullName>
    </submittedName>
</protein>
<proteinExistence type="predicted"/>
<sequence length="124" mass="13782">MAERAYHCAVEVTLEVIGGRWTPVILAHLKENDHLRFAQIRRLIPDITDKMLTQRLRELARAGIIDRTLVSAAPAHVEYRLTEAGRGLSPVLTAMWAWGEQRATTMGLTITPVQPEVHPGPPTG</sequence>
<reference evidence="5 6" key="1">
    <citation type="submission" date="2022-04" db="EMBL/GenBank/DDBJ databases">
        <title>Genome diversity in the genus Frankia.</title>
        <authorList>
            <person name="Carlos-Shanley C."/>
            <person name="Hahn D."/>
        </authorList>
    </citation>
    <scope>NUCLEOTIDE SEQUENCE [LARGE SCALE GENOMIC DNA]</scope>
    <source>
        <strain evidence="5 6">Ag45/Mut15</strain>
    </source>
</reference>
<keyword evidence="3" id="KW-0804">Transcription</keyword>
<dbReference type="PANTHER" id="PTHR33204">
    <property type="entry name" value="TRANSCRIPTIONAL REGULATOR, MARR FAMILY"/>
    <property type="match status" value="1"/>
</dbReference>